<dbReference type="EMBL" id="JBGBZA010000001">
    <property type="protein sequence ID" value="MEY9313377.1"/>
    <property type="molecule type" value="Genomic_DNA"/>
</dbReference>
<keyword evidence="2" id="KW-1185">Reference proteome</keyword>
<organism evidence="1 2">
    <name type="scientific">Bradyrhizobium elkanii</name>
    <dbReference type="NCBI Taxonomy" id="29448"/>
    <lineage>
        <taxon>Bacteria</taxon>
        <taxon>Pseudomonadati</taxon>
        <taxon>Pseudomonadota</taxon>
        <taxon>Alphaproteobacteria</taxon>
        <taxon>Hyphomicrobiales</taxon>
        <taxon>Nitrobacteraceae</taxon>
        <taxon>Bradyrhizobium</taxon>
    </lineage>
</organism>
<comment type="caution">
    <text evidence="1">The sequence shown here is derived from an EMBL/GenBank/DDBJ whole genome shotgun (WGS) entry which is preliminary data.</text>
</comment>
<dbReference type="InterPro" id="IPR047937">
    <property type="entry name" value="Eex_IncN-like"/>
</dbReference>
<name>A0ABV4EQH1_BRAEL</name>
<reference evidence="1 2" key="1">
    <citation type="submission" date="2024-07" db="EMBL/GenBank/DDBJ databases">
        <title>Genomic Encyclopedia of Type Strains, Phase V (KMG-V): Genome sequencing to study the core and pangenomes of soil and plant-associated prokaryotes.</title>
        <authorList>
            <person name="Whitman W."/>
        </authorList>
    </citation>
    <scope>NUCLEOTIDE SEQUENCE [LARGE SCALE GENOMIC DNA]</scope>
    <source>
        <strain evidence="1 2">USDA 415</strain>
    </source>
</reference>
<evidence type="ECO:0000313" key="2">
    <source>
        <dbReference type="Proteomes" id="UP001565471"/>
    </source>
</evidence>
<dbReference type="RefSeq" id="WP_016846649.1">
    <property type="nucleotide sequence ID" value="NZ_CP126027.1"/>
</dbReference>
<gene>
    <name evidence="1" type="ORF">ABIF29_000176</name>
</gene>
<sequence length="82" mass="9074">MNTRLAIAFLTVAAAALTGCNDANEGQQVKTVGWFLDHRDELAEALKECRNNPGERGKRPDCINANEARKKAFVKEMKDALK</sequence>
<proteinExistence type="predicted"/>
<protein>
    <submittedName>
        <fullName evidence="1">Small secreted protein</fullName>
    </submittedName>
</protein>
<evidence type="ECO:0000313" key="1">
    <source>
        <dbReference type="EMBL" id="MEY9313377.1"/>
    </source>
</evidence>
<dbReference type="Proteomes" id="UP001565471">
    <property type="component" value="Unassembled WGS sequence"/>
</dbReference>
<dbReference type="PROSITE" id="PS51257">
    <property type="entry name" value="PROKAR_LIPOPROTEIN"/>
    <property type="match status" value="1"/>
</dbReference>
<dbReference type="NCBIfam" id="NF033894">
    <property type="entry name" value="Eex_IncN"/>
    <property type="match status" value="1"/>
</dbReference>
<accession>A0ABV4EQH1</accession>